<dbReference type="PROSITE" id="PS52016">
    <property type="entry name" value="TONB_DEPENDENT_REC_3"/>
    <property type="match status" value="1"/>
</dbReference>
<dbReference type="PANTHER" id="PTHR32552">
    <property type="entry name" value="FERRICHROME IRON RECEPTOR-RELATED"/>
    <property type="match status" value="1"/>
</dbReference>
<evidence type="ECO:0000256" key="9">
    <source>
        <dbReference type="ARBA" id="ARBA00023065"/>
    </source>
</evidence>
<evidence type="ECO:0000256" key="8">
    <source>
        <dbReference type="ARBA" id="ARBA00023004"/>
    </source>
</evidence>
<dbReference type="EMBL" id="JACXSS010000001">
    <property type="protein sequence ID" value="MBD9355236.1"/>
    <property type="molecule type" value="Genomic_DNA"/>
</dbReference>
<protein>
    <submittedName>
        <fullName evidence="18">TonB-dependent siderophore receptor</fullName>
    </submittedName>
</protein>
<evidence type="ECO:0000256" key="6">
    <source>
        <dbReference type="ARBA" id="ARBA00022692"/>
    </source>
</evidence>
<reference evidence="18 19" key="1">
    <citation type="submission" date="2020-09" db="EMBL/GenBank/DDBJ databases">
        <title>Methylomonas albis sp. nov. and Methylomonas fluvii sp. nov.: Two cold-adapted methanotrophs from the River Elbe and an amended description of Methylovulum psychrotolerans strain Eb1.</title>
        <authorList>
            <person name="Bussmann I.K."/>
            <person name="Klings K.-W."/>
            <person name="Warnstedt J."/>
            <person name="Hoppert M."/>
            <person name="Saborowski A."/>
            <person name="Horn F."/>
            <person name="Liebner S."/>
        </authorList>
    </citation>
    <scope>NUCLEOTIDE SEQUENCE [LARGE SCALE GENOMIC DNA]</scope>
    <source>
        <strain evidence="18 19">EbA</strain>
    </source>
</reference>
<organism evidence="18 19">
    <name type="scientific">Methylomonas albis</name>
    <dbReference type="NCBI Taxonomy" id="1854563"/>
    <lineage>
        <taxon>Bacteria</taxon>
        <taxon>Pseudomonadati</taxon>
        <taxon>Pseudomonadota</taxon>
        <taxon>Gammaproteobacteria</taxon>
        <taxon>Methylococcales</taxon>
        <taxon>Methylococcaceae</taxon>
        <taxon>Methylomonas</taxon>
    </lineage>
</organism>
<keyword evidence="19" id="KW-1185">Reference proteome</keyword>
<dbReference type="PANTHER" id="PTHR32552:SF68">
    <property type="entry name" value="FERRICHROME OUTER MEMBRANE TRANSPORTER_PHAGE RECEPTOR"/>
    <property type="match status" value="1"/>
</dbReference>
<evidence type="ECO:0000313" key="18">
    <source>
        <dbReference type="EMBL" id="MBD9355236.1"/>
    </source>
</evidence>
<dbReference type="RefSeq" id="WP_192373630.1">
    <property type="nucleotide sequence ID" value="NZ_CAJHIV010000001.1"/>
</dbReference>
<name>A0ABR9CXJ4_9GAMM</name>
<evidence type="ECO:0000313" key="19">
    <source>
        <dbReference type="Proteomes" id="UP000652176"/>
    </source>
</evidence>
<evidence type="ECO:0000256" key="10">
    <source>
        <dbReference type="ARBA" id="ARBA00023077"/>
    </source>
</evidence>
<keyword evidence="12 18" id="KW-0675">Receptor</keyword>
<comment type="similarity">
    <text evidence="2 14 15">Belongs to the TonB-dependent receptor family.</text>
</comment>
<keyword evidence="9" id="KW-0406">Ion transport</keyword>
<keyword evidence="3 14" id="KW-0813">Transport</keyword>
<dbReference type="InterPro" id="IPR012910">
    <property type="entry name" value="Plug_dom"/>
</dbReference>
<keyword evidence="10 15" id="KW-0798">TonB box</keyword>
<gene>
    <name evidence="18" type="ORF">IE877_04990</name>
</gene>
<keyword evidence="13 14" id="KW-0998">Cell outer membrane</keyword>
<dbReference type="SUPFAM" id="SSF56935">
    <property type="entry name" value="Porins"/>
    <property type="match status" value="1"/>
</dbReference>
<keyword evidence="11 14" id="KW-0472">Membrane</keyword>
<keyword evidence="6 14" id="KW-0812">Transmembrane</keyword>
<evidence type="ECO:0000256" key="15">
    <source>
        <dbReference type="RuleBase" id="RU003357"/>
    </source>
</evidence>
<accession>A0ABR9CXJ4</accession>
<dbReference type="Pfam" id="PF00593">
    <property type="entry name" value="TonB_dep_Rec_b-barrel"/>
    <property type="match status" value="1"/>
</dbReference>
<comment type="subcellular location">
    <subcellularLocation>
        <location evidence="1 14">Cell outer membrane</location>
        <topology evidence="1 14">Multi-pass membrane protein</topology>
    </subcellularLocation>
</comment>
<dbReference type="InterPro" id="IPR037066">
    <property type="entry name" value="Plug_dom_sf"/>
</dbReference>
<proteinExistence type="inferred from homology"/>
<evidence type="ECO:0000259" key="16">
    <source>
        <dbReference type="Pfam" id="PF00593"/>
    </source>
</evidence>
<keyword evidence="8" id="KW-0408">Iron</keyword>
<evidence type="ECO:0000256" key="1">
    <source>
        <dbReference type="ARBA" id="ARBA00004571"/>
    </source>
</evidence>
<evidence type="ECO:0000256" key="12">
    <source>
        <dbReference type="ARBA" id="ARBA00023170"/>
    </source>
</evidence>
<dbReference type="InterPro" id="IPR036942">
    <property type="entry name" value="Beta-barrel_TonB_sf"/>
</dbReference>
<keyword evidence="5" id="KW-0410">Iron transport</keyword>
<evidence type="ECO:0000259" key="17">
    <source>
        <dbReference type="Pfam" id="PF07715"/>
    </source>
</evidence>
<evidence type="ECO:0000256" key="11">
    <source>
        <dbReference type="ARBA" id="ARBA00023136"/>
    </source>
</evidence>
<evidence type="ECO:0000256" key="3">
    <source>
        <dbReference type="ARBA" id="ARBA00022448"/>
    </source>
</evidence>
<dbReference type="CDD" id="cd01347">
    <property type="entry name" value="ligand_gated_channel"/>
    <property type="match status" value="1"/>
</dbReference>
<dbReference type="Proteomes" id="UP000652176">
    <property type="component" value="Unassembled WGS sequence"/>
</dbReference>
<sequence length="714" mass="78360">MLTITDAVAIKAAETGSNAASTLPAVTVLGQAIYDTTDPYNEDYRLANANTATKTDTPIMETPYSVKAVPKQVMEDQQVVRIEKALENVAGVVQEPSSAGLRDSFNIRGFSTGNDILFYRDGNPVPQNGGNAFSSKRDTANLERIEVLKGPGSLLFGRVEPGGIVNLVTKQPLATPYYSLQQQFGSFDFYRTTIDATGPISKGGDVLYRLNAAYEGAGSFADFVDSDRFFVAPTLKWLIGPRTQLTAEMEYQRFDETPGAVVTALSNGTSAYLPKFSRNLTAREPGWNSNKGDRILAGFNWSHGFNDNWTLSHRFYYTGINADVRDAWLRGFADADGNVSRGYERQLASTDNYFTSMNLSGKFDIWGLKNTLLLGGDYYRSDAKDPFDVRFIPGTFNLFNPAYNTVGFDGIDVNNRVTFGVDNTTSWHGLYFQDQIELPLNVFALGGFRYDQADQFDHLTHAKAGNENRVSPRGGLLWRPIPELSFYGSYTENFGAQNGINGMGGILPAQTAQQWELGTKTELLDGKFSATVAYFDLTKQNMATPDPNNALLMQSIGEAQSRGVELDTSGELLPGWRVIGGYSHLFFANTTRDIGWDGGTGFQGKRMPNAPHNMGSLFSSYEFLDGDLKGFKFGGGITALSERQGNWANGYQIPGYVLVNLMTSYSMKVGKAKLTTQLNIDNLTDNYYFAGSNTGNAVSIGAPRSFLGSVRIEY</sequence>
<evidence type="ECO:0000256" key="4">
    <source>
        <dbReference type="ARBA" id="ARBA00022452"/>
    </source>
</evidence>
<evidence type="ECO:0000256" key="2">
    <source>
        <dbReference type="ARBA" id="ARBA00009810"/>
    </source>
</evidence>
<feature type="domain" description="TonB-dependent receptor-like beta-barrel" evidence="16">
    <location>
        <begin position="239"/>
        <end position="683"/>
    </location>
</feature>
<feature type="domain" description="TonB-dependent receptor plug" evidence="17">
    <location>
        <begin position="59"/>
        <end position="164"/>
    </location>
</feature>
<dbReference type="NCBIfam" id="TIGR01783">
    <property type="entry name" value="TonB-siderophor"/>
    <property type="match status" value="1"/>
</dbReference>
<keyword evidence="4 14" id="KW-1134">Transmembrane beta strand</keyword>
<evidence type="ECO:0000256" key="7">
    <source>
        <dbReference type="ARBA" id="ARBA00022729"/>
    </source>
</evidence>
<comment type="caution">
    <text evidence="18">The sequence shown here is derived from an EMBL/GenBank/DDBJ whole genome shotgun (WGS) entry which is preliminary data.</text>
</comment>
<evidence type="ECO:0000256" key="14">
    <source>
        <dbReference type="PROSITE-ProRule" id="PRU01360"/>
    </source>
</evidence>
<keyword evidence="7" id="KW-0732">Signal</keyword>
<dbReference type="Pfam" id="PF07715">
    <property type="entry name" value="Plug"/>
    <property type="match status" value="1"/>
</dbReference>
<dbReference type="Gene3D" id="2.170.130.10">
    <property type="entry name" value="TonB-dependent receptor, plug domain"/>
    <property type="match status" value="1"/>
</dbReference>
<dbReference type="InterPro" id="IPR000531">
    <property type="entry name" value="Beta-barrel_TonB"/>
</dbReference>
<dbReference type="Gene3D" id="2.40.170.20">
    <property type="entry name" value="TonB-dependent receptor, beta-barrel domain"/>
    <property type="match status" value="1"/>
</dbReference>
<evidence type="ECO:0000256" key="5">
    <source>
        <dbReference type="ARBA" id="ARBA00022496"/>
    </source>
</evidence>
<dbReference type="InterPro" id="IPR010105">
    <property type="entry name" value="TonB_sidphr_rcpt"/>
</dbReference>
<evidence type="ECO:0000256" key="13">
    <source>
        <dbReference type="ARBA" id="ARBA00023237"/>
    </source>
</evidence>
<dbReference type="InterPro" id="IPR039426">
    <property type="entry name" value="TonB-dep_rcpt-like"/>
</dbReference>